<accession>A0A397VXZ2</accession>
<name>A0A397VXZ2_9GLOM</name>
<sequence length="744" mass="86603">MFKAKELQITLKFNSLDLKCEEKNIKKVDEKEENIIDEGYIDSAVVVESLRNRKEFVKEKNYNLKRSIRSIIEIKQLHIEVFKIKGHSNNRWNDRADSLASESREGSKLDNLDKIIVESPQGISVALCWNETIIKDPTRQFIKDILNLKTETAKLANLNNNVICLTFDEHGKLFYNGGIVEIVDFLWDFERYAELKRRNDNEALIKGVVEVEEKINKVWSIKQRNNESILMYTYHYETLVALVKGFIKDYEEMYWYIFGLKKSYRWNIEVMCPVTYEEAKDLALCAEVEGDDKSIDEWKSSDKLDHTGTKIKQTNIKRKNIPEVEIEDANEILDLESRMTMFWMGYNVIDDMMNVYFGDDENHESGVKEKCCNKPDNDENCTVEMDNCWWDDLESEVDRLLLVIRDGVNCRYSTEKNDRKAHVYHQILERIDHSNSIYNLGNCDQDGIGLESNKQSAFIDYQKPAEMDSAAEMDRFGNCHRNGIRAEMDNKLVANFKKVVDVTWKRKVDNSIRILLFWMNLMSVILNSYLRQVDGQLNKTNEYVKVVEGGTRTIDIDDVQRKQKAVGNEVSKVDFDHEIPALEKLSESENYVVDDEFLQNIMMGLNIDSYASLDCDQRVSVSNHNSVGNINYGGYIINDEGFERNYEPNRGDIDFEDEVHGDLAPVVPEHNGSIHNWTLLWRKLRSQSGSHCTSMEKNKKLTCKEEKEENQDHLASCKIYEENWNKIEDPLIDKAWSSLPMTSK</sequence>
<feature type="coiled-coil region" evidence="1">
    <location>
        <begin position="18"/>
        <end position="67"/>
    </location>
</feature>
<evidence type="ECO:0000256" key="1">
    <source>
        <dbReference type="SAM" id="Coils"/>
    </source>
</evidence>
<dbReference type="InterPro" id="IPR012337">
    <property type="entry name" value="RNaseH-like_sf"/>
</dbReference>
<dbReference type="SUPFAM" id="SSF53098">
    <property type="entry name" value="Ribonuclease H-like"/>
    <property type="match status" value="1"/>
</dbReference>
<evidence type="ECO:0000313" key="3">
    <source>
        <dbReference type="Proteomes" id="UP000266673"/>
    </source>
</evidence>
<organism evidence="2 3">
    <name type="scientific">Gigaspora rosea</name>
    <dbReference type="NCBI Taxonomy" id="44941"/>
    <lineage>
        <taxon>Eukaryota</taxon>
        <taxon>Fungi</taxon>
        <taxon>Fungi incertae sedis</taxon>
        <taxon>Mucoromycota</taxon>
        <taxon>Glomeromycotina</taxon>
        <taxon>Glomeromycetes</taxon>
        <taxon>Diversisporales</taxon>
        <taxon>Gigasporaceae</taxon>
        <taxon>Gigaspora</taxon>
    </lineage>
</organism>
<evidence type="ECO:0000313" key="2">
    <source>
        <dbReference type="EMBL" id="RIB26691.1"/>
    </source>
</evidence>
<dbReference type="Gene3D" id="3.30.420.10">
    <property type="entry name" value="Ribonuclease H-like superfamily/Ribonuclease H"/>
    <property type="match status" value="1"/>
</dbReference>
<dbReference type="Proteomes" id="UP000266673">
    <property type="component" value="Unassembled WGS sequence"/>
</dbReference>
<keyword evidence="3" id="KW-1185">Reference proteome</keyword>
<dbReference type="EMBL" id="QKWP01000127">
    <property type="protein sequence ID" value="RIB26691.1"/>
    <property type="molecule type" value="Genomic_DNA"/>
</dbReference>
<dbReference type="OrthoDB" id="272077at2759"/>
<dbReference type="GO" id="GO:0003676">
    <property type="term" value="F:nucleic acid binding"/>
    <property type="evidence" value="ECO:0007669"/>
    <property type="project" value="InterPro"/>
</dbReference>
<comment type="caution">
    <text evidence="2">The sequence shown here is derived from an EMBL/GenBank/DDBJ whole genome shotgun (WGS) entry which is preliminary data.</text>
</comment>
<dbReference type="AlphaFoldDB" id="A0A397VXZ2"/>
<protein>
    <submittedName>
        <fullName evidence="2">Uncharacterized protein</fullName>
    </submittedName>
</protein>
<keyword evidence="1" id="KW-0175">Coiled coil</keyword>
<dbReference type="Gene3D" id="1.25.40.10">
    <property type="entry name" value="Tetratricopeptide repeat domain"/>
    <property type="match status" value="1"/>
</dbReference>
<dbReference type="InterPro" id="IPR036397">
    <property type="entry name" value="RNaseH_sf"/>
</dbReference>
<proteinExistence type="predicted"/>
<gene>
    <name evidence="2" type="ORF">C2G38_2162749</name>
</gene>
<dbReference type="InterPro" id="IPR011990">
    <property type="entry name" value="TPR-like_helical_dom_sf"/>
</dbReference>
<dbReference type="SUPFAM" id="SSF81901">
    <property type="entry name" value="HCP-like"/>
    <property type="match status" value="1"/>
</dbReference>
<reference evidence="2 3" key="1">
    <citation type="submission" date="2018-06" db="EMBL/GenBank/DDBJ databases">
        <title>Comparative genomics reveals the genomic features of Rhizophagus irregularis, R. cerebriforme, R. diaphanum and Gigaspora rosea, and their symbiotic lifestyle signature.</title>
        <authorList>
            <person name="Morin E."/>
            <person name="San Clemente H."/>
            <person name="Chen E.C.H."/>
            <person name="De La Providencia I."/>
            <person name="Hainaut M."/>
            <person name="Kuo A."/>
            <person name="Kohler A."/>
            <person name="Murat C."/>
            <person name="Tang N."/>
            <person name="Roy S."/>
            <person name="Loubradou J."/>
            <person name="Henrissat B."/>
            <person name="Grigoriev I.V."/>
            <person name="Corradi N."/>
            <person name="Roux C."/>
            <person name="Martin F.M."/>
        </authorList>
    </citation>
    <scope>NUCLEOTIDE SEQUENCE [LARGE SCALE GENOMIC DNA]</scope>
    <source>
        <strain evidence="2 3">DAOM 194757</strain>
    </source>
</reference>